<evidence type="ECO:0000256" key="2">
    <source>
        <dbReference type="SAM" id="SignalP"/>
    </source>
</evidence>
<name>A0A2R2MTK7_LINAN</name>
<protein>
    <submittedName>
        <fullName evidence="5">Perlucin-like</fullName>
    </submittedName>
</protein>
<feature type="chain" id="PRO_5015139484" evidence="2">
    <location>
        <begin position="23"/>
        <end position="167"/>
    </location>
</feature>
<dbReference type="InParanoid" id="A0A2R2MTK7"/>
<dbReference type="AlphaFoldDB" id="A0A2R2MTK7"/>
<dbReference type="PROSITE" id="PS50041">
    <property type="entry name" value="C_TYPE_LECTIN_2"/>
    <property type="match status" value="1"/>
</dbReference>
<evidence type="ECO:0000313" key="4">
    <source>
        <dbReference type="Proteomes" id="UP000085678"/>
    </source>
</evidence>
<dbReference type="Gene3D" id="3.10.100.10">
    <property type="entry name" value="Mannose-Binding Protein A, subunit A"/>
    <property type="match status" value="1"/>
</dbReference>
<dbReference type="Proteomes" id="UP000085678">
    <property type="component" value="Unplaced"/>
</dbReference>
<dbReference type="KEGG" id="lak:106151367"/>
<reference evidence="5" key="1">
    <citation type="submission" date="2025-08" db="UniProtKB">
        <authorList>
            <consortium name="RefSeq"/>
        </authorList>
    </citation>
    <scope>IDENTIFICATION</scope>
    <source>
        <tissue evidence="5">Gonads</tissue>
    </source>
</reference>
<dbReference type="PROSITE" id="PS00615">
    <property type="entry name" value="C_TYPE_LECTIN_1"/>
    <property type="match status" value="1"/>
</dbReference>
<evidence type="ECO:0000256" key="1">
    <source>
        <dbReference type="ARBA" id="ARBA00023157"/>
    </source>
</evidence>
<feature type="domain" description="C-type lectin" evidence="3">
    <location>
        <begin position="33"/>
        <end position="154"/>
    </location>
</feature>
<proteinExistence type="predicted"/>
<organism evidence="4 5">
    <name type="scientific">Lingula anatina</name>
    <name type="common">Brachiopod</name>
    <name type="synonym">Lingula unguis</name>
    <dbReference type="NCBI Taxonomy" id="7574"/>
    <lineage>
        <taxon>Eukaryota</taxon>
        <taxon>Metazoa</taxon>
        <taxon>Spiralia</taxon>
        <taxon>Lophotrochozoa</taxon>
        <taxon>Brachiopoda</taxon>
        <taxon>Linguliformea</taxon>
        <taxon>Lingulata</taxon>
        <taxon>Lingulida</taxon>
        <taxon>Linguloidea</taxon>
        <taxon>Lingulidae</taxon>
        <taxon>Lingula</taxon>
    </lineage>
</organism>
<dbReference type="SMART" id="SM00034">
    <property type="entry name" value="CLECT"/>
    <property type="match status" value="1"/>
</dbReference>
<dbReference type="CDD" id="cd00037">
    <property type="entry name" value="CLECT"/>
    <property type="match status" value="1"/>
</dbReference>
<dbReference type="SUPFAM" id="SSF56436">
    <property type="entry name" value="C-type lectin-like"/>
    <property type="match status" value="1"/>
</dbReference>
<keyword evidence="2" id="KW-0732">Signal</keyword>
<evidence type="ECO:0000259" key="3">
    <source>
        <dbReference type="PROSITE" id="PS50041"/>
    </source>
</evidence>
<keyword evidence="1" id="KW-1015">Disulfide bond</keyword>
<dbReference type="InterPro" id="IPR018378">
    <property type="entry name" value="C-type_lectin_CS"/>
</dbReference>
<sequence>MPGNYVLLLIVGLILAAQSVRGGRSCDSRFIQFDKNCYFFGTIKKSWDAARRECRTLGADLVAIETYAEDNFIYNQILSMSASSQLLGYWTSGLMVHRGRWEWQSTSRSIISYTRWYPGQPDNPVTQHCLNLFTKFSYYWDDFYCYGELGFICEKAGGTSLNSDSVS</sequence>
<accession>A0A2R2MTK7</accession>
<dbReference type="InterPro" id="IPR001304">
    <property type="entry name" value="C-type_lectin-like"/>
</dbReference>
<feature type="signal peptide" evidence="2">
    <location>
        <begin position="1"/>
        <end position="22"/>
    </location>
</feature>
<dbReference type="OrthoDB" id="6081947at2759"/>
<dbReference type="InterPro" id="IPR016187">
    <property type="entry name" value="CTDL_fold"/>
</dbReference>
<dbReference type="PANTHER" id="PTHR22803">
    <property type="entry name" value="MANNOSE, PHOSPHOLIPASE, LECTIN RECEPTOR RELATED"/>
    <property type="match status" value="1"/>
</dbReference>
<dbReference type="RefSeq" id="XP_023933600.1">
    <property type="nucleotide sequence ID" value="XM_024077832.1"/>
</dbReference>
<dbReference type="GeneID" id="106151367"/>
<gene>
    <name evidence="5" type="primary">LOC106151367</name>
</gene>
<dbReference type="Pfam" id="PF00059">
    <property type="entry name" value="Lectin_C"/>
    <property type="match status" value="1"/>
</dbReference>
<keyword evidence="4" id="KW-1185">Reference proteome</keyword>
<dbReference type="InterPro" id="IPR050111">
    <property type="entry name" value="C-type_lectin/snaclec_domain"/>
</dbReference>
<evidence type="ECO:0000313" key="5">
    <source>
        <dbReference type="RefSeq" id="XP_023933600.1"/>
    </source>
</evidence>
<dbReference type="InterPro" id="IPR016186">
    <property type="entry name" value="C-type_lectin-like/link_sf"/>
</dbReference>